<gene>
    <name evidence="8" type="ORF">BIV23_28925</name>
</gene>
<feature type="transmembrane region" description="Helical" evidence="6">
    <location>
        <begin position="130"/>
        <end position="155"/>
    </location>
</feature>
<evidence type="ECO:0000256" key="4">
    <source>
        <dbReference type="ARBA" id="ARBA00023136"/>
    </source>
</evidence>
<proteinExistence type="inferred from homology"/>
<comment type="caution">
    <text evidence="8">The sequence shown here is derived from an EMBL/GenBank/DDBJ whole genome shotgun (WGS) entry which is preliminary data.</text>
</comment>
<dbReference type="EMBL" id="MLYO01000052">
    <property type="protein sequence ID" value="OIJ99050.1"/>
    <property type="molecule type" value="Genomic_DNA"/>
</dbReference>
<sequence>MEAISNGMRRGTIELRHLVRSSKDVSNYLFTVVMFVLIANWRHQQAQLVIAGGIASLSVLTALTSLPQALASDKMDGTLLRVRGLPSGLLAYVTGKILFITCVALTSSLLLLFLGAGINHSGLPGTVTAWLTLIWVLVAGFAATAPLGLLIGAVLPNAREALAMVMFPVYGLLAISGVFFPLSLLPGWLQVVAESFPLKWMAQGVREALTSGAHGGWQLPALGIFLAWAVLGSLLAAWLLQRTTHRESGSSLARRRELSTGPAK</sequence>
<dbReference type="InterPro" id="IPR051784">
    <property type="entry name" value="Nod_factor_ABC_transporter"/>
</dbReference>
<feature type="transmembrane region" description="Helical" evidence="6">
    <location>
        <begin position="25"/>
        <end position="42"/>
    </location>
</feature>
<name>A0A1S2Q045_9ACTN</name>
<dbReference type="AlphaFoldDB" id="A0A1S2Q045"/>
<dbReference type="InterPro" id="IPR047817">
    <property type="entry name" value="ABC2_TM_bact-type"/>
</dbReference>
<evidence type="ECO:0000256" key="1">
    <source>
        <dbReference type="ARBA" id="ARBA00004141"/>
    </source>
</evidence>
<evidence type="ECO:0000313" key="8">
    <source>
        <dbReference type="EMBL" id="OIJ99050.1"/>
    </source>
</evidence>
<dbReference type="InterPro" id="IPR000412">
    <property type="entry name" value="ABC_2_transport"/>
</dbReference>
<feature type="domain" description="ABC transmembrane type-2" evidence="7">
    <location>
        <begin position="15"/>
        <end position="243"/>
    </location>
</feature>
<dbReference type="GO" id="GO:0140359">
    <property type="term" value="F:ABC-type transporter activity"/>
    <property type="evidence" value="ECO:0007669"/>
    <property type="project" value="InterPro"/>
</dbReference>
<feature type="transmembrane region" description="Helical" evidence="6">
    <location>
        <begin position="48"/>
        <end position="69"/>
    </location>
</feature>
<keyword evidence="6" id="KW-0813">Transport</keyword>
<evidence type="ECO:0000259" key="7">
    <source>
        <dbReference type="PROSITE" id="PS51012"/>
    </source>
</evidence>
<keyword evidence="2 6" id="KW-0812">Transmembrane</keyword>
<feature type="transmembrane region" description="Helical" evidence="6">
    <location>
        <begin position="167"/>
        <end position="189"/>
    </location>
</feature>
<organism evidence="8 9">
    <name type="scientific">Streptomyces monashensis</name>
    <dbReference type="NCBI Taxonomy" id="1678012"/>
    <lineage>
        <taxon>Bacteria</taxon>
        <taxon>Bacillati</taxon>
        <taxon>Actinomycetota</taxon>
        <taxon>Actinomycetes</taxon>
        <taxon>Kitasatosporales</taxon>
        <taxon>Streptomycetaceae</taxon>
        <taxon>Streptomyces</taxon>
    </lineage>
</organism>
<keyword evidence="5" id="KW-0046">Antibiotic resistance</keyword>
<keyword evidence="6" id="KW-1003">Cell membrane</keyword>
<dbReference type="PANTHER" id="PTHR43229">
    <property type="entry name" value="NODULATION PROTEIN J"/>
    <property type="match status" value="1"/>
</dbReference>
<evidence type="ECO:0000256" key="3">
    <source>
        <dbReference type="ARBA" id="ARBA00022989"/>
    </source>
</evidence>
<dbReference type="Pfam" id="PF01061">
    <property type="entry name" value="ABC2_membrane"/>
    <property type="match status" value="1"/>
</dbReference>
<keyword evidence="9" id="KW-1185">Reference proteome</keyword>
<dbReference type="RefSeq" id="WP_071383929.1">
    <property type="nucleotide sequence ID" value="NZ_MLYO01000052.1"/>
</dbReference>
<keyword evidence="4 6" id="KW-0472">Membrane</keyword>
<comment type="similarity">
    <text evidence="6">Belongs to the ABC-2 integral membrane protein family.</text>
</comment>
<feature type="transmembrane region" description="Helical" evidence="6">
    <location>
        <begin position="219"/>
        <end position="240"/>
    </location>
</feature>
<reference evidence="8 9" key="1">
    <citation type="submission" date="2016-10" db="EMBL/GenBank/DDBJ databases">
        <title>Genome sequence of Streptomyces sp. MUSC 1.</title>
        <authorList>
            <person name="Lee L.-H."/>
            <person name="Ser H.-L."/>
            <person name="Law J.W.-F."/>
        </authorList>
    </citation>
    <scope>NUCLEOTIDE SEQUENCE [LARGE SCALE GENOMIC DNA]</scope>
    <source>
        <strain evidence="8 9">MUSC 1</strain>
    </source>
</reference>
<dbReference type="GO" id="GO:0046677">
    <property type="term" value="P:response to antibiotic"/>
    <property type="evidence" value="ECO:0007669"/>
    <property type="project" value="UniProtKB-KW"/>
</dbReference>
<dbReference type="Proteomes" id="UP000179642">
    <property type="component" value="Unassembled WGS sequence"/>
</dbReference>
<dbReference type="OrthoDB" id="9786643at2"/>
<comment type="subcellular location">
    <subcellularLocation>
        <location evidence="6">Cell membrane</location>
        <topology evidence="6">Multi-pass membrane protein</topology>
    </subcellularLocation>
    <subcellularLocation>
        <location evidence="1">Membrane</location>
        <topology evidence="1">Multi-pass membrane protein</topology>
    </subcellularLocation>
</comment>
<dbReference type="InterPro" id="IPR013525">
    <property type="entry name" value="ABC2_TM"/>
</dbReference>
<dbReference type="PROSITE" id="PS51012">
    <property type="entry name" value="ABC_TM2"/>
    <property type="match status" value="1"/>
</dbReference>
<feature type="transmembrane region" description="Helical" evidence="6">
    <location>
        <begin position="89"/>
        <end position="118"/>
    </location>
</feature>
<dbReference type="GO" id="GO:0043190">
    <property type="term" value="C:ATP-binding cassette (ABC) transporter complex"/>
    <property type="evidence" value="ECO:0007669"/>
    <property type="project" value="InterPro"/>
</dbReference>
<protein>
    <recommendedName>
        <fullName evidence="6">Transport permease protein</fullName>
    </recommendedName>
</protein>
<accession>A0A1S2Q045</accession>
<evidence type="ECO:0000256" key="6">
    <source>
        <dbReference type="RuleBase" id="RU361157"/>
    </source>
</evidence>
<dbReference type="PANTHER" id="PTHR43229:SF6">
    <property type="entry name" value="ABC-TYPE MULTIDRUG TRANSPORT SYSTEM, PERMEASE COMPONENT"/>
    <property type="match status" value="1"/>
</dbReference>
<dbReference type="PIRSF" id="PIRSF006648">
    <property type="entry name" value="DrrB"/>
    <property type="match status" value="1"/>
</dbReference>
<evidence type="ECO:0000256" key="2">
    <source>
        <dbReference type="ARBA" id="ARBA00022692"/>
    </source>
</evidence>
<evidence type="ECO:0000313" key="9">
    <source>
        <dbReference type="Proteomes" id="UP000179642"/>
    </source>
</evidence>
<evidence type="ECO:0000256" key="5">
    <source>
        <dbReference type="ARBA" id="ARBA00023251"/>
    </source>
</evidence>
<keyword evidence="3 6" id="KW-1133">Transmembrane helix</keyword>